<dbReference type="Gene3D" id="2.60.120.260">
    <property type="entry name" value="Galactose-binding domain-like"/>
    <property type="match status" value="1"/>
</dbReference>
<keyword evidence="2 7" id="KW-0378">Hydrolase</keyword>
<keyword evidence="8" id="KW-1185">Reference proteome</keyword>
<gene>
    <name evidence="7" type="ORF">BC351_05535</name>
</gene>
<dbReference type="SUPFAM" id="SSF49785">
    <property type="entry name" value="Galactose-binding domain-like"/>
    <property type="match status" value="1"/>
</dbReference>
<dbReference type="Pfam" id="PF16355">
    <property type="entry name" value="DUF4982"/>
    <property type="match status" value="1"/>
</dbReference>
<evidence type="ECO:0000313" key="7">
    <source>
        <dbReference type="EMBL" id="OPH53338.1"/>
    </source>
</evidence>
<dbReference type="PANTHER" id="PTHR42732:SF1">
    <property type="entry name" value="BETA-MANNOSIDASE"/>
    <property type="match status" value="1"/>
</dbReference>
<evidence type="ECO:0000259" key="5">
    <source>
        <dbReference type="Pfam" id="PF02836"/>
    </source>
</evidence>
<name>A0A1V4HEU0_9BACL</name>
<evidence type="ECO:0000259" key="4">
    <source>
        <dbReference type="Pfam" id="PF00703"/>
    </source>
</evidence>
<dbReference type="Gene3D" id="3.20.20.80">
    <property type="entry name" value="Glycosidases"/>
    <property type="match status" value="1"/>
</dbReference>
<dbReference type="AlphaFoldDB" id="A0A1V4HEU0"/>
<dbReference type="GO" id="GO:0005975">
    <property type="term" value="P:carbohydrate metabolic process"/>
    <property type="evidence" value="ECO:0007669"/>
    <property type="project" value="InterPro"/>
</dbReference>
<evidence type="ECO:0000256" key="2">
    <source>
        <dbReference type="ARBA" id="ARBA00022801"/>
    </source>
</evidence>
<dbReference type="SUPFAM" id="SSF49303">
    <property type="entry name" value="beta-Galactosidase/glucuronidase domain"/>
    <property type="match status" value="1"/>
</dbReference>
<evidence type="ECO:0000256" key="1">
    <source>
        <dbReference type="ARBA" id="ARBA00007401"/>
    </source>
</evidence>
<dbReference type="InterPro" id="IPR006103">
    <property type="entry name" value="Glyco_hydro_2_cat"/>
</dbReference>
<feature type="domain" description="DUF4982" evidence="6">
    <location>
        <begin position="623"/>
        <end position="685"/>
    </location>
</feature>
<sequence length="802" mass="92206">MKSIKLVEGWEHYKGSLGGAWEVWREEKLPNSFYHLPWETVTLPHCYNSADTVDPDVKYYQGPGWYRHKLELRNPYPGGRTRLRFEGVGQKAAIYVFDELIHRHVGGYDEFCVDITEASERVKGNPLYHACTPLAVEADNSRDLQTIPSDISDFNLYGGLYRNVHLMYVPQISLDRVHVKVSEVSEQQARIQVNARLYNPMNSAEKLKITTLLRNPQGQEIARVEEICEPWQGMRETALKVIQTPALWGPDHPALYTCTVLLESVHGATELTERFGVRYFEFMKKGPFTLNGKRLLLNGTQRHEDHAGVGGAMTDEMIRTELLLIKEMGANFVRLGHYQQSALALDLCDELGLLVWEEIPWCRGGLGNQDYQKQSKDMLEAMIDQHYNHPSIILWGLGNENDWEGDFTYFDKDAIRSFMKELHDYAHEHDPQRVTAIRRCEFCKDIVDVYSPSIWAGWYRGIYTQYETYSRNEFENTDRFFHMEWGADNMAGRHVEKPYTGFRDITEGSTAEERDGDFLMSGGEPRVSVLGDWSETYFCDLVDWHLKSQETMEWLTGTAQWVFKDFSTPVRPDNPVPYVNQKGVVERDFTKKDAFYVFQSYWSKEPMVRIYGHSWNVRWGQPGEKKRVRVYSNCPEAELFVDGVSQGIKLRDSQNFPCAGLRWDIELSEGVNRLKVVARKDDVVVMDEVSWEYQVEKWLSPNNLQLTATRLSENKVFLEAKAYDVNQVYCPDASNFVRFSVSGEGRLLDNLGTALGSRYVQLANGRAGIYVECREDAEGSAAVTSDGLKTAMVMLPKYGQLI</sequence>
<feature type="domain" description="Glycoside hydrolase family 2 immunoglobulin-like beta-sandwich" evidence="4">
    <location>
        <begin position="174"/>
        <end position="278"/>
    </location>
</feature>
<dbReference type="Proteomes" id="UP000190626">
    <property type="component" value="Unassembled WGS sequence"/>
</dbReference>
<comment type="caution">
    <text evidence="7">The sequence shown here is derived from an EMBL/GenBank/DDBJ whole genome shotgun (WGS) entry which is preliminary data.</text>
</comment>
<comment type="similarity">
    <text evidence="1">Belongs to the glycosyl hydrolase 2 family.</text>
</comment>
<dbReference type="InterPro" id="IPR032311">
    <property type="entry name" value="DUF4982"/>
</dbReference>
<dbReference type="Pfam" id="PF00703">
    <property type="entry name" value="Glyco_hydro_2"/>
    <property type="match status" value="1"/>
</dbReference>
<evidence type="ECO:0000313" key="8">
    <source>
        <dbReference type="Proteomes" id="UP000190626"/>
    </source>
</evidence>
<dbReference type="InterPro" id="IPR008979">
    <property type="entry name" value="Galactose-bd-like_sf"/>
</dbReference>
<accession>A0A1V4HEU0</accession>
<evidence type="ECO:0000256" key="3">
    <source>
        <dbReference type="ARBA" id="ARBA00023295"/>
    </source>
</evidence>
<dbReference type="PRINTS" id="PR00132">
    <property type="entry name" value="GLHYDRLASE2"/>
</dbReference>
<dbReference type="InterPro" id="IPR036156">
    <property type="entry name" value="Beta-gal/glucu_dom_sf"/>
</dbReference>
<keyword evidence="3" id="KW-0326">Glycosidase</keyword>
<protein>
    <submittedName>
        <fullName evidence="7">Glycoside hydrolase</fullName>
    </submittedName>
</protein>
<dbReference type="InterPro" id="IPR051913">
    <property type="entry name" value="GH2_Domain-Containing"/>
</dbReference>
<dbReference type="STRING" id="1469647.BC351_05535"/>
<dbReference type="GO" id="GO:0004553">
    <property type="term" value="F:hydrolase activity, hydrolyzing O-glycosyl compounds"/>
    <property type="evidence" value="ECO:0007669"/>
    <property type="project" value="InterPro"/>
</dbReference>
<dbReference type="Gene3D" id="2.60.40.10">
    <property type="entry name" value="Immunoglobulins"/>
    <property type="match status" value="3"/>
</dbReference>
<organism evidence="7 8">
    <name type="scientific">Paenibacillus ferrarius</name>
    <dbReference type="NCBI Taxonomy" id="1469647"/>
    <lineage>
        <taxon>Bacteria</taxon>
        <taxon>Bacillati</taxon>
        <taxon>Bacillota</taxon>
        <taxon>Bacilli</taxon>
        <taxon>Bacillales</taxon>
        <taxon>Paenibacillaceae</taxon>
        <taxon>Paenibacillus</taxon>
    </lineage>
</organism>
<dbReference type="InterPro" id="IPR013783">
    <property type="entry name" value="Ig-like_fold"/>
</dbReference>
<dbReference type="SUPFAM" id="SSF51445">
    <property type="entry name" value="(Trans)glycosidases"/>
    <property type="match status" value="1"/>
</dbReference>
<dbReference type="RefSeq" id="WP_079415350.1">
    <property type="nucleotide sequence ID" value="NZ_MBTG01000023.1"/>
</dbReference>
<dbReference type="EMBL" id="MBTG01000023">
    <property type="protein sequence ID" value="OPH53338.1"/>
    <property type="molecule type" value="Genomic_DNA"/>
</dbReference>
<dbReference type="InterPro" id="IPR017853">
    <property type="entry name" value="GH"/>
</dbReference>
<proteinExistence type="inferred from homology"/>
<reference evidence="8" key="1">
    <citation type="submission" date="2016-07" db="EMBL/GenBank/DDBJ databases">
        <authorList>
            <person name="Florea S."/>
            <person name="Webb J.S."/>
            <person name="Jaromczyk J."/>
            <person name="Schardl C.L."/>
        </authorList>
    </citation>
    <scope>NUCLEOTIDE SEQUENCE [LARGE SCALE GENOMIC DNA]</scope>
    <source>
        <strain evidence="8">CY1</strain>
    </source>
</reference>
<dbReference type="OrthoDB" id="9762066at2"/>
<dbReference type="Pfam" id="PF02836">
    <property type="entry name" value="Glyco_hydro_2_C"/>
    <property type="match status" value="1"/>
</dbReference>
<evidence type="ECO:0000259" key="6">
    <source>
        <dbReference type="Pfam" id="PF16355"/>
    </source>
</evidence>
<dbReference type="PANTHER" id="PTHR42732">
    <property type="entry name" value="BETA-GALACTOSIDASE"/>
    <property type="match status" value="1"/>
</dbReference>
<feature type="domain" description="Glycoside hydrolase family 2 catalytic" evidence="5">
    <location>
        <begin position="284"/>
        <end position="493"/>
    </location>
</feature>
<dbReference type="InterPro" id="IPR006102">
    <property type="entry name" value="Ig-like_GH2"/>
</dbReference>
<dbReference type="InterPro" id="IPR006101">
    <property type="entry name" value="Glyco_hydro_2"/>
</dbReference>